<name>X1L233_9ZZZZ</name>
<reference evidence="2" key="1">
    <citation type="journal article" date="2014" name="Front. Microbiol.">
        <title>High frequency of phylogenetically diverse reductive dehalogenase-homologous genes in deep subseafloor sedimentary metagenomes.</title>
        <authorList>
            <person name="Kawai M."/>
            <person name="Futagami T."/>
            <person name="Toyoda A."/>
            <person name="Takaki Y."/>
            <person name="Nishi S."/>
            <person name="Hori S."/>
            <person name="Arai W."/>
            <person name="Tsubouchi T."/>
            <person name="Morono Y."/>
            <person name="Uchiyama I."/>
            <person name="Ito T."/>
            <person name="Fujiyama A."/>
            <person name="Inagaki F."/>
            <person name="Takami H."/>
        </authorList>
    </citation>
    <scope>NUCLEOTIDE SEQUENCE</scope>
    <source>
        <strain evidence="2">Expedition CK06-06</strain>
    </source>
</reference>
<sequence>DIETTSTKADRGMVVAVGLLKGEEPVVKFADTPAEERKVLEWLRDELEGCSKLVTWYGPGFDIPFLLARAALHKIELSKLIDIPMLDLCEWSRGHLLLSSYRLESVARFFGIQRTLEFHGGDVGALFKLAARGDHEARKLIVDHCKEDLLLLKRVYERL</sequence>
<comment type="caution">
    <text evidence="2">The sequence shown here is derived from an EMBL/GenBank/DDBJ whole genome shotgun (WGS) entry which is preliminary data.</text>
</comment>
<protein>
    <recommendedName>
        <fullName evidence="1">YprB ribonuclease H-like domain-containing protein</fullName>
    </recommendedName>
</protein>
<dbReference type="Gene3D" id="3.30.420.10">
    <property type="entry name" value="Ribonuclease H-like superfamily/Ribonuclease H"/>
    <property type="match status" value="1"/>
</dbReference>
<dbReference type="AlphaFoldDB" id="X1L233"/>
<dbReference type="InterPro" id="IPR038720">
    <property type="entry name" value="YprB_RNase_H-like_dom"/>
</dbReference>
<feature type="non-terminal residue" evidence="2">
    <location>
        <position position="159"/>
    </location>
</feature>
<feature type="domain" description="YprB ribonuclease H-like" evidence="1">
    <location>
        <begin position="1"/>
        <end position="159"/>
    </location>
</feature>
<accession>X1L233</accession>
<organism evidence="2">
    <name type="scientific">marine sediment metagenome</name>
    <dbReference type="NCBI Taxonomy" id="412755"/>
    <lineage>
        <taxon>unclassified sequences</taxon>
        <taxon>metagenomes</taxon>
        <taxon>ecological metagenomes</taxon>
    </lineage>
</organism>
<dbReference type="EMBL" id="BARV01013264">
    <property type="protein sequence ID" value="GAI13412.1"/>
    <property type="molecule type" value="Genomic_DNA"/>
</dbReference>
<dbReference type="GO" id="GO:0003676">
    <property type="term" value="F:nucleic acid binding"/>
    <property type="evidence" value="ECO:0007669"/>
    <property type="project" value="InterPro"/>
</dbReference>
<evidence type="ECO:0000259" key="1">
    <source>
        <dbReference type="Pfam" id="PF13482"/>
    </source>
</evidence>
<feature type="non-terminal residue" evidence="2">
    <location>
        <position position="1"/>
    </location>
</feature>
<dbReference type="InterPro" id="IPR036397">
    <property type="entry name" value="RNaseH_sf"/>
</dbReference>
<proteinExistence type="predicted"/>
<dbReference type="InterPro" id="IPR012337">
    <property type="entry name" value="RNaseH-like_sf"/>
</dbReference>
<evidence type="ECO:0000313" key="2">
    <source>
        <dbReference type="EMBL" id="GAI13412.1"/>
    </source>
</evidence>
<dbReference type="Pfam" id="PF13482">
    <property type="entry name" value="RNase_H_2"/>
    <property type="match status" value="1"/>
</dbReference>
<gene>
    <name evidence="2" type="ORF">S06H3_24069</name>
</gene>
<dbReference type="SUPFAM" id="SSF53098">
    <property type="entry name" value="Ribonuclease H-like"/>
    <property type="match status" value="1"/>
</dbReference>